<reference evidence="5 6" key="1">
    <citation type="submission" date="2018-10" db="EMBL/GenBank/DDBJ databases">
        <title>Sequencing the genomes of 1000 actinobacteria strains.</title>
        <authorList>
            <person name="Klenk H.-P."/>
        </authorList>
    </citation>
    <scope>NUCLEOTIDE SEQUENCE [LARGE SCALE GENOMIC DNA]</scope>
    <source>
        <strain evidence="5 6">DSM 45175</strain>
    </source>
</reference>
<comment type="caution">
    <text evidence="5">The sequence shown here is derived from an EMBL/GenBank/DDBJ whole genome shotgun (WGS) entry which is preliminary data.</text>
</comment>
<evidence type="ECO:0000313" key="6">
    <source>
        <dbReference type="Proteomes" id="UP000277671"/>
    </source>
</evidence>
<feature type="domain" description="GFO/IDH/MocA-like oxidoreductase" evidence="4">
    <location>
        <begin position="159"/>
        <end position="271"/>
    </location>
</feature>
<dbReference type="InterPro" id="IPR000683">
    <property type="entry name" value="Gfo/Idh/MocA-like_OxRdtase_N"/>
</dbReference>
<dbReference type="Gene3D" id="3.40.50.720">
    <property type="entry name" value="NAD(P)-binding Rossmann-like Domain"/>
    <property type="match status" value="1"/>
</dbReference>
<dbReference type="Gene3D" id="3.30.360.10">
    <property type="entry name" value="Dihydrodipicolinate Reductase, domain 2"/>
    <property type="match status" value="1"/>
</dbReference>
<dbReference type="SUPFAM" id="SSF55347">
    <property type="entry name" value="Glyceraldehyde-3-phosphate dehydrogenase-like, C-terminal domain"/>
    <property type="match status" value="1"/>
</dbReference>
<dbReference type="AlphaFoldDB" id="A0A495JKY8"/>
<gene>
    <name evidence="5" type="ORF">BDK92_3348</name>
</gene>
<dbReference type="SUPFAM" id="SSF51735">
    <property type="entry name" value="NAD(P)-binding Rossmann-fold domains"/>
    <property type="match status" value="1"/>
</dbReference>
<dbReference type="PANTHER" id="PTHR43708">
    <property type="entry name" value="CONSERVED EXPRESSED OXIDOREDUCTASE (EUROFUNG)"/>
    <property type="match status" value="1"/>
</dbReference>
<evidence type="ECO:0000259" key="4">
    <source>
        <dbReference type="Pfam" id="PF22725"/>
    </source>
</evidence>
<evidence type="ECO:0000259" key="3">
    <source>
        <dbReference type="Pfam" id="PF01408"/>
    </source>
</evidence>
<dbReference type="Pfam" id="PF01408">
    <property type="entry name" value="GFO_IDH_MocA"/>
    <property type="match status" value="1"/>
</dbReference>
<accession>A0A495JKY8</accession>
<sequence length="369" mass="39585">MSKPPKFDHCPEPRPWSHGQSYDHFMSTSAVRFGLVGYGFGGRYFHAPLIASAPGCELVGVVTTAPSRRDELARDQPGTSAYDSLAALVEAGVEAVAISTPADTHVPLAQEAIRMGLAVVVDKPFALDPASARETVELAERSGVVLSVYQNRRWDADLLTVRRLIADGELGTVTRFESRFERFSPDPGPPAAGGGTLLDFGSHLVDQAMLLFGPVARVYAEMRVRDDLGGLDDDFFVALEHVGGVRSQLWGSWVQGAPGPRFRVTGTTGSYVIEGSGGQEDDLIAGRSPATEGERWGVEPESRWGRLQVGATRNSVPTERGRWDTFYPAFAAAVRGAGPVPVDPWDAVASLEVLAAARTSAIEGRLLDL</sequence>
<dbReference type="EMBL" id="RBKT01000001">
    <property type="protein sequence ID" value="RKR89014.1"/>
    <property type="molecule type" value="Genomic_DNA"/>
</dbReference>
<evidence type="ECO:0000256" key="1">
    <source>
        <dbReference type="ARBA" id="ARBA00010928"/>
    </source>
</evidence>
<protein>
    <submittedName>
        <fullName evidence="5">Putative dehydrogenase</fullName>
    </submittedName>
</protein>
<organism evidence="5 6">
    <name type="scientific">Micromonospora pisi</name>
    <dbReference type="NCBI Taxonomy" id="589240"/>
    <lineage>
        <taxon>Bacteria</taxon>
        <taxon>Bacillati</taxon>
        <taxon>Actinomycetota</taxon>
        <taxon>Actinomycetes</taxon>
        <taxon>Micromonosporales</taxon>
        <taxon>Micromonosporaceae</taxon>
        <taxon>Micromonospora</taxon>
    </lineage>
</organism>
<keyword evidence="6" id="KW-1185">Reference proteome</keyword>
<name>A0A495JKY8_9ACTN</name>
<dbReference type="Pfam" id="PF22725">
    <property type="entry name" value="GFO_IDH_MocA_C3"/>
    <property type="match status" value="1"/>
</dbReference>
<evidence type="ECO:0000313" key="5">
    <source>
        <dbReference type="EMBL" id="RKR89014.1"/>
    </source>
</evidence>
<dbReference type="InterPro" id="IPR055170">
    <property type="entry name" value="GFO_IDH_MocA-like_dom"/>
</dbReference>
<comment type="similarity">
    <text evidence="1">Belongs to the Gfo/Idh/MocA family.</text>
</comment>
<proteinExistence type="inferred from homology"/>
<dbReference type="InterPro" id="IPR051317">
    <property type="entry name" value="Gfo/Idh/MocA_oxidoreduct"/>
</dbReference>
<dbReference type="PANTHER" id="PTHR43708:SF5">
    <property type="entry name" value="CONSERVED EXPRESSED OXIDOREDUCTASE (EUROFUNG)-RELATED"/>
    <property type="match status" value="1"/>
</dbReference>
<keyword evidence="2" id="KW-0560">Oxidoreductase</keyword>
<dbReference type="GO" id="GO:0000166">
    <property type="term" value="F:nucleotide binding"/>
    <property type="evidence" value="ECO:0007669"/>
    <property type="project" value="InterPro"/>
</dbReference>
<dbReference type="InterPro" id="IPR036291">
    <property type="entry name" value="NAD(P)-bd_dom_sf"/>
</dbReference>
<dbReference type="Proteomes" id="UP000277671">
    <property type="component" value="Unassembled WGS sequence"/>
</dbReference>
<dbReference type="GO" id="GO:0016491">
    <property type="term" value="F:oxidoreductase activity"/>
    <property type="evidence" value="ECO:0007669"/>
    <property type="project" value="UniProtKB-KW"/>
</dbReference>
<feature type="domain" description="Gfo/Idh/MocA-like oxidoreductase N-terminal" evidence="3">
    <location>
        <begin position="31"/>
        <end position="149"/>
    </location>
</feature>
<evidence type="ECO:0000256" key="2">
    <source>
        <dbReference type="ARBA" id="ARBA00023002"/>
    </source>
</evidence>